<dbReference type="EC" id="6.3.2.2" evidence="5"/>
<dbReference type="GO" id="GO:0052699">
    <property type="term" value="P:ergothioneine biosynthetic process"/>
    <property type="evidence" value="ECO:0007669"/>
    <property type="project" value="UniProtKB-UniRule"/>
</dbReference>
<keyword evidence="1 5" id="KW-0436">Ligase</keyword>
<evidence type="ECO:0000256" key="1">
    <source>
        <dbReference type="ARBA" id="ARBA00022598"/>
    </source>
</evidence>
<dbReference type="GO" id="GO:0005524">
    <property type="term" value="F:ATP binding"/>
    <property type="evidence" value="ECO:0007669"/>
    <property type="project" value="UniProtKB-UniRule"/>
</dbReference>
<reference evidence="7 8" key="1">
    <citation type="submission" date="2022-10" db="EMBL/GenBank/DDBJ databases">
        <title>The complete genomes of actinobacterial strains from the NBC collection.</title>
        <authorList>
            <person name="Joergensen T.S."/>
            <person name="Alvarez Arevalo M."/>
            <person name="Sterndorff E.B."/>
            <person name="Faurdal D."/>
            <person name="Vuksanovic O."/>
            <person name="Mourched A.-S."/>
            <person name="Charusanti P."/>
            <person name="Shaw S."/>
            <person name="Blin K."/>
            <person name="Weber T."/>
        </authorList>
    </citation>
    <scope>NUCLEOTIDE SEQUENCE [LARGE SCALE GENOMIC DNA]</scope>
    <source>
        <strain evidence="7 8">NBC_00319</strain>
    </source>
</reference>
<dbReference type="PANTHER" id="PTHR34378:SF1">
    <property type="entry name" value="GLUTAMATE--CYSTEINE LIGASE, CHLOROPLASTIC"/>
    <property type="match status" value="1"/>
</dbReference>
<evidence type="ECO:0000256" key="6">
    <source>
        <dbReference type="PIRNR" id="PIRNR017901"/>
    </source>
</evidence>
<dbReference type="Proteomes" id="UP001432128">
    <property type="component" value="Chromosome"/>
</dbReference>
<dbReference type="KEGG" id="whr:OG579_12985"/>
<evidence type="ECO:0000256" key="5">
    <source>
        <dbReference type="HAMAP-Rule" id="MF_02034"/>
    </source>
</evidence>
<gene>
    <name evidence="5 7" type="primary">egtA</name>
    <name evidence="7" type="ORF">OG579_12985</name>
</gene>
<sequence>MTTTSGEITSRPAAAAHLTRVCFKLGPPRLVGAELEWFTRVAEESPLGPVSDARPALTAEAARPELRDLAAALGQHAPRSIAPDSPELPLGSGSVVSVEPGGQIELSSVPLADTGALRRALAADEARLRALLAARGIAVVAGAADGFRPPQRLLTTERYRAMEESFGRSGRFGALMMCNTAAVQVALDAGVDADHAVTRWTLLHTIGPALMSAFANSPDLHGVDGSPWASQRMRTWLETDRTRIPPPAQTIDDYTDWVLAVPLLCVRTAAGTLWTPPAGATFADWMDGHLDAAVGRRPDAGDLAYHVSTVFPMVRPQGYLEVRYLDGQPAGMWSVPIAAVTALLSTDEVGAAAAAIAESTADAWLRAAQCGLRDAELRSAASHLLSLAAEATPAGTDHDDLAAAAARCARGHTPAQEAIPA</sequence>
<comment type="pathway">
    <text evidence="5">Amino-acid biosynthesis; ergothioneine biosynthesis.</text>
</comment>
<dbReference type="InterPro" id="IPR017809">
    <property type="entry name" value="EgtA_Actinobacteria"/>
</dbReference>
<evidence type="ECO:0000256" key="2">
    <source>
        <dbReference type="ARBA" id="ARBA00022741"/>
    </source>
</evidence>
<comment type="similarity">
    <text evidence="5 6">Belongs to the glutamate--cysteine ligase type 2 family. EgtA subfamily.</text>
</comment>
<evidence type="ECO:0000256" key="3">
    <source>
        <dbReference type="ARBA" id="ARBA00022840"/>
    </source>
</evidence>
<evidence type="ECO:0000313" key="8">
    <source>
        <dbReference type="Proteomes" id="UP001432128"/>
    </source>
</evidence>
<dbReference type="EMBL" id="CP108021">
    <property type="protein sequence ID" value="WUM18654.1"/>
    <property type="molecule type" value="Genomic_DNA"/>
</dbReference>
<dbReference type="PIRSF" id="PIRSF017901">
    <property type="entry name" value="GCL"/>
    <property type="match status" value="1"/>
</dbReference>
<evidence type="ECO:0000256" key="4">
    <source>
        <dbReference type="ARBA" id="ARBA00048819"/>
    </source>
</evidence>
<name>A0AAU4JXV9_9NOCA</name>
<dbReference type="HAMAP" id="MF_02034">
    <property type="entry name" value="EgtA"/>
    <property type="match status" value="1"/>
</dbReference>
<keyword evidence="3 5" id="KW-0067">ATP-binding</keyword>
<keyword evidence="8" id="KW-1185">Reference proteome</keyword>
<proteinExistence type="inferred from homology"/>
<organism evidence="7 8">
    <name type="scientific">Williamsia herbipolensis</name>
    <dbReference type="NCBI Taxonomy" id="1603258"/>
    <lineage>
        <taxon>Bacteria</taxon>
        <taxon>Bacillati</taxon>
        <taxon>Actinomycetota</taxon>
        <taxon>Actinomycetes</taxon>
        <taxon>Mycobacteriales</taxon>
        <taxon>Nocardiaceae</taxon>
        <taxon>Williamsia</taxon>
    </lineage>
</organism>
<dbReference type="InterPro" id="IPR035434">
    <property type="entry name" value="GCL_bact_plant"/>
</dbReference>
<dbReference type="GO" id="GO:0004357">
    <property type="term" value="F:glutamate-cysteine ligase activity"/>
    <property type="evidence" value="ECO:0007669"/>
    <property type="project" value="UniProtKB-UniRule"/>
</dbReference>
<dbReference type="AlphaFoldDB" id="A0AAU4JXV9"/>
<accession>A0AAU4JXV9</accession>
<dbReference type="Gene3D" id="3.30.590.20">
    <property type="match status" value="1"/>
</dbReference>
<keyword evidence="2 5" id="KW-0547">Nucleotide-binding</keyword>
<protein>
    <recommendedName>
        <fullName evidence="5">Glutamate--cysteine ligase EgtA</fullName>
        <ecNumber evidence="5">6.3.2.2</ecNumber>
    </recommendedName>
    <alternativeName>
        <fullName evidence="5">Gamma-glutamylcysteine synthase</fullName>
        <shortName evidence="5">GCS</shortName>
        <shortName evidence="5">Gamma-ECS</shortName>
    </alternativeName>
</protein>
<dbReference type="InterPro" id="IPR014746">
    <property type="entry name" value="Gln_synth/guanido_kin_cat_dom"/>
</dbReference>
<dbReference type="RefSeq" id="WP_328856260.1">
    <property type="nucleotide sequence ID" value="NZ_CP108021.1"/>
</dbReference>
<dbReference type="SUPFAM" id="SSF55931">
    <property type="entry name" value="Glutamine synthetase/guanido kinase"/>
    <property type="match status" value="1"/>
</dbReference>
<dbReference type="Pfam" id="PF04107">
    <property type="entry name" value="GCS2"/>
    <property type="match status" value="1"/>
</dbReference>
<evidence type="ECO:0000313" key="7">
    <source>
        <dbReference type="EMBL" id="WUM18654.1"/>
    </source>
</evidence>
<dbReference type="InterPro" id="IPR006336">
    <property type="entry name" value="GCS2"/>
</dbReference>
<dbReference type="GO" id="GO:0006750">
    <property type="term" value="P:glutathione biosynthetic process"/>
    <property type="evidence" value="ECO:0007669"/>
    <property type="project" value="UniProtKB-UniRule"/>
</dbReference>
<dbReference type="NCBIfam" id="TIGR03444">
    <property type="entry name" value="EgtA_Cys_ligase"/>
    <property type="match status" value="1"/>
</dbReference>
<comment type="function">
    <text evidence="5">Catalyzes the synthesis of gamma-glutamylcysteine (gamma-GC). This compound is used as substrate for the biosynthesis of the low-molecular thiol compound ergothioneine.</text>
</comment>
<comment type="catalytic activity">
    <reaction evidence="4 5 6">
        <text>L-cysteine + L-glutamate + ATP = gamma-L-glutamyl-L-cysteine + ADP + phosphate + H(+)</text>
        <dbReference type="Rhea" id="RHEA:13285"/>
        <dbReference type="ChEBI" id="CHEBI:15378"/>
        <dbReference type="ChEBI" id="CHEBI:29985"/>
        <dbReference type="ChEBI" id="CHEBI:30616"/>
        <dbReference type="ChEBI" id="CHEBI:35235"/>
        <dbReference type="ChEBI" id="CHEBI:43474"/>
        <dbReference type="ChEBI" id="CHEBI:58173"/>
        <dbReference type="ChEBI" id="CHEBI:456216"/>
        <dbReference type="EC" id="6.3.2.2"/>
    </reaction>
</comment>
<dbReference type="PANTHER" id="PTHR34378">
    <property type="entry name" value="GLUTAMATE--CYSTEINE LIGASE, CHLOROPLASTIC"/>
    <property type="match status" value="1"/>
</dbReference>